<keyword evidence="2" id="KW-1185">Reference proteome</keyword>
<organism evidence="1 2">
    <name type="scientific">Allochromatium tepidum</name>
    <dbReference type="NCBI Taxonomy" id="553982"/>
    <lineage>
        <taxon>Bacteria</taxon>
        <taxon>Pseudomonadati</taxon>
        <taxon>Pseudomonadota</taxon>
        <taxon>Gammaproteobacteria</taxon>
        <taxon>Chromatiales</taxon>
        <taxon>Chromatiaceae</taxon>
        <taxon>Allochromatium</taxon>
    </lineage>
</organism>
<dbReference type="RefSeq" id="WP_213378989.1">
    <property type="nucleotide sequence ID" value="NZ_AP024563.1"/>
</dbReference>
<proteinExistence type="predicted"/>
<gene>
    <name evidence="1" type="ORF">Atep_26140</name>
</gene>
<evidence type="ECO:0000313" key="2">
    <source>
        <dbReference type="Proteomes" id="UP000680679"/>
    </source>
</evidence>
<evidence type="ECO:0000313" key="1">
    <source>
        <dbReference type="EMBL" id="BCU07937.1"/>
    </source>
</evidence>
<name>A0ABM7QPU6_9GAMM</name>
<sequence length="83" mass="9012">MFLKNIGKDTFRVVERQVGEASQKMSGLDLGSETGSLDDWGANLTMRAWIGKAPDSPDGRRPDAEASARTIICAIFVHFTVNG</sequence>
<dbReference type="EMBL" id="AP024563">
    <property type="protein sequence ID" value="BCU07937.1"/>
    <property type="molecule type" value="Genomic_DNA"/>
</dbReference>
<accession>A0ABM7QPU6</accession>
<protein>
    <submittedName>
        <fullName evidence="1">Uncharacterized protein</fullName>
    </submittedName>
</protein>
<reference evidence="1 2" key="1">
    <citation type="submission" date="2021-04" db="EMBL/GenBank/DDBJ databases">
        <title>Complete genome sequencing of Allochromatium tepidum strain NZ.</title>
        <authorList>
            <person name="Tsukatani Y."/>
            <person name="Mori H."/>
        </authorList>
    </citation>
    <scope>NUCLEOTIDE SEQUENCE [LARGE SCALE GENOMIC DNA]</scope>
    <source>
        <strain evidence="1 2">NZ</strain>
    </source>
</reference>
<dbReference type="Proteomes" id="UP000680679">
    <property type="component" value="Chromosome"/>
</dbReference>